<comment type="subcellular location">
    <subcellularLocation>
        <location evidence="1 14">Cell outer membrane</location>
        <topology evidence="1 14">Multi-pass membrane protein</topology>
    </subcellularLocation>
</comment>
<dbReference type="FunFam" id="2.170.130.10:FF:000010">
    <property type="entry name" value="Ferripyoverdine receptor"/>
    <property type="match status" value="1"/>
</dbReference>
<dbReference type="CDD" id="cd01347">
    <property type="entry name" value="ligand_gated_channel"/>
    <property type="match status" value="1"/>
</dbReference>
<dbReference type="SMART" id="SM00965">
    <property type="entry name" value="STN"/>
    <property type="match status" value="1"/>
</dbReference>
<dbReference type="Gene3D" id="2.170.130.10">
    <property type="entry name" value="TonB-dependent receptor, plug domain"/>
    <property type="match status" value="1"/>
</dbReference>
<dbReference type="InterPro" id="IPR037066">
    <property type="entry name" value="Plug_dom_sf"/>
</dbReference>
<dbReference type="GO" id="GO:0038023">
    <property type="term" value="F:signaling receptor activity"/>
    <property type="evidence" value="ECO:0007669"/>
    <property type="project" value="InterPro"/>
</dbReference>
<evidence type="ECO:0000256" key="9">
    <source>
        <dbReference type="ARBA" id="ARBA00023065"/>
    </source>
</evidence>
<evidence type="ECO:0000256" key="3">
    <source>
        <dbReference type="ARBA" id="ARBA00022448"/>
    </source>
</evidence>
<evidence type="ECO:0000256" key="14">
    <source>
        <dbReference type="PROSITE-ProRule" id="PRU01360"/>
    </source>
</evidence>
<keyword evidence="11 14" id="KW-0472">Membrane</keyword>
<accession>A0A2V4IJ80</accession>
<evidence type="ECO:0000313" key="18">
    <source>
        <dbReference type="Proteomes" id="UP000247620"/>
    </source>
</evidence>
<dbReference type="Pfam" id="PF00593">
    <property type="entry name" value="TonB_dep_Rec_b-barrel"/>
    <property type="match status" value="1"/>
</dbReference>
<evidence type="ECO:0000256" key="7">
    <source>
        <dbReference type="ARBA" id="ARBA00022729"/>
    </source>
</evidence>
<dbReference type="GO" id="GO:0009279">
    <property type="term" value="C:cell outer membrane"/>
    <property type="evidence" value="ECO:0007669"/>
    <property type="project" value="UniProtKB-SubCell"/>
</dbReference>
<evidence type="ECO:0000256" key="1">
    <source>
        <dbReference type="ARBA" id="ARBA00004571"/>
    </source>
</evidence>
<evidence type="ECO:0000259" key="16">
    <source>
        <dbReference type="SMART" id="SM00965"/>
    </source>
</evidence>
<dbReference type="Gene3D" id="2.40.170.20">
    <property type="entry name" value="TonB-dependent receptor, beta-barrel domain"/>
    <property type="match status" value="1"/>
</dbReference>
<dbReference type="GO" id="GO:0015891">
    <property type="term" value="P:siderophore transport"/>
    <property type="evidence" value="ECO:0007669"/>
    <property type="project" value="InterPro"/>
</dbReference>
<comment type="similarity">
    <text evidence="2 14 15">Belongs to the TonB-dependent receptor family.</text>
</comment>
<evidence type="ECO:0000313" key="17">
    <source>
        <dbReference type="EMBL" id="PYB86473.1"/>
    </source>
</evidence>
<evidence type="ECO:0000256" key="4">
    <source>
        <dbReference type="ARBA" id="ARBA00022452"/>
    </source>
</evidence>
<evidence type="ECO:0000256" key="8">
    <source>
        <dbReference type="ARBA" id="ARBA00023004"/>
    </source>
</evidence>
<evidence type="ECO:0000256" key="5">
    <source>
        <dbReference type="ARBA" id="ARBA00022496"/>
    </source>
</evidence>
<dbReference type="PANTHER" id="PTHR32552:SF74">
    <property type="entry name" value="HYDROXAMATE SIDEROPHORE RECEPTOR FHUE"/>
    <property type="match status" value="1"/>
</dbReference>
<dbReference type="InterPro" id="IPR011662">
    <property type="entry name" value="Secretin/TonB_short_N"/>
</dbReference>
<dbReference type="InterPro" id="IPR012910">
    <property type="entry name" value="Plug_dom"/>
</dbReference>
<keyword evidence="9" id="KW-0406">Ion transport</keyword>
<keyword evidence="13 14" id="KW-0998">Cell outer membrane</keyword>
<organism evidence="17 18">
    <name type="scientific">Pseudomonas soli</name>
    <dbReference type="NCBI Taxonomy" id="1306993"/>
    <lineage>
        <taxon>Bacteria</taxon>
        <taxon>Pseudomonadati</taxon>
        <taxon>Pseudomonadota</taxon>
        <taxon>Gammaproteobacteria</taxon>
        <taxon>Pseudomonadales</taxon>
        <taxon>Pseudomonadaceae</taxon>
        <taxon>Pseudomonas</taxon>
    </lineage>
</organism>
<dbReference type="PANTHER" id="PTHR32552">
    <property type="entry name" value="FERRICHROME IRON RECEPTOR-RELATED"/>
    <property type="match status" value="1"/>
</dbReference>
<dbReference type="SUPFAM" id="SSF56935">
    <property type="entry name" value="Porins"/>
    <property type="match status" value="1"/>
</dbReference>
<evidence type="ECO:0000256" key="13">
    <source>
        <dbReference type="ARBA" id="ARBA00023237"/>
    </source>
</evidence>
<evidence type="ECO:0000256" key="10">
    <source>
        <dbReference type="ARBA" id="ARBA00023077"/>
    </source>
</evidence>
<evidence type="ECO:0000256" key="2">
    <source>
        <dbReference type="ARBA" id="ARBA00009810"/>
    </source>
</evidence>
<proteinExistence type="inferred from homology"/>
<comment type="caution">
    <text evidence="17">The sequence shown here is derived from an EMBL/GenBank/DDBJ whole genome shotgun (WGS) entry which is preliminary data.</text>
</comment>
<keyword evidence="8" id="KW-0408">Iron</keyword>
<dbReference type="EMBL" id="QJRO01000001">
    <property type="protein sequence ID" value="PYB86473.1"/>
    <property type="molecule type" value="Genomic_DNA"/>
</dbReference>
<dbReference type="Pfam" id="PF07715">
    <property type="entry name" value="Plug"/>
    <property type="match status" value="1"/>
</dbReference>
<evidence type="ECO:0000256" key="6">
    <source>
        <dbReference type="ARBA" id="ARBA00022692"/>
    </source>
</evidence>
<keyword evidence="12 17" id="KW-0675">Receptor</keyword>
<dbReference type="PROSITE" id="PS52016">
    <property type="entry name" value="TONB_DEPENDENT_REC_3"/>
    <property type="match status" value="1"/>
</dbReference>
<keyword evidence="10 15" id="KW-0798">TonB box</keyword>
<feature type="domain" description="Secretin/TonB short N-terminal" evidence="16">
    <location>
        <begin position="57"/>
        <end position="108"/>
    </location>
</feature>
<dbReference type="AlphaFoldDB" id="A0A2V4IJ80"/>
<dbReference type="GO" id="GO:0015344">
    <property type="term" value="F:siderophore uptake transmembrane transporter activity"/>
    <property type="evidence" value="ECO:0007669"/>
    <property type="project" value="TreeGrafter"/>
</dbReference>
<dbReference type="Proteomes" id="UP000247620">
    <property type="component" value="Unassembled WGS sequence"/>
</dbReference>
<keyword evidence="7" id="KW-0732">Signal</keyword>
<name>A0A2V4IJ80_9PSED</name>
<keyword evidence="5" id="KW-0410">Iron transport</keyword>
<dbReference type="NCBIfam" id="TIGR01783">
    <property type="entry name" value="TonB-siderophor"/>
    <property type="match status" value="1"/>
</dbReference>
<dbReference type="InterPro" id="IPR000531">
    <property type="entry name" value="Beta-barrel_TonB"/>
</dbReference>
<sequence>MDLLSRYRPTLLARALLLGAGIGLAHPVLAEQPLRRYDLPAAPLAEALNRFAEQAGITLPYDPQLVQGKQARPVRGQLPTDMALYLMLEGTGLKAVQAADGNWALQLAASAGDALELGSTQVQGQGMGQATEGTRSYTTGLVSVGSKTPTSLKDTPQSISVVSRQLIEDRRMVSLDDAMKFTPGITLRNVNFNTQEFISRGFPIDNLQIDGTAPMDIGNGLGTFYSQRKYDLAAYDHVEVLRGASGLLGGTGNPGGIVNLVRKRPLDHYQLKLEASAGSWDNYRSEVDVTGPLAFDGKLRGRMVAAYQDRQYFFDNRSTERPFFYGVLEADVSDDTMLTFGGSYDKVHENGVGDGLPRYSTGGDLKLPRHTWYTTNSAWNDSYTRELFAKLDHHFSDDWKLNTSYTYSYNEGSTEGVIPYGSVDENSNTGPYWWGSYVSSWSKQSVFDVNLSGTFDAFGRQHELLVGGDYQEVTSRWRAAQGKIGLGGMIDLWDPQSTPLPTEATNHAFYRDYYPNKRKQYGLYSTLRLQLADPLKLVIGARAQRYTFEQAYATRNRDGSGDWARQDQVSHSEPTTLVPFGGLIYALDDQWSTYVSYAEVYKPQAQKLKGPEKSGTSLDPMTGKTYETGIKGELFDGALNLSAALFYTKREHQAIKDPAYPDTPFSYSASCCFIGQGKVVSKGIDLEATGEVLPGWDVIAGYTLNLMDDQSEETLYSTVTPKHLFKLWSVYNLPGDWSAWRVGAGVTAQSASYVEGKAYRFDANWNTVGETPFDFSQSGYAVYDAMVEYKVDDHWTLALNGNNLFDRKYYASVGTSEYGNYYGEPRNFVLTLRGVFE</sequence>
<keyword evidence="6 14" id="KW-0812">Transmembrane</keyword>
<dbReference type="InterPro" id="IPR010105">
    <property type="entry name" value="TonB_sidphr_rcpt"/>
</dbReference>
<protein>
    <submittedName>
        <fullName evidence="17">TonB-dependent siderophore receptor</fullName>
    </submittedName>
</protein>
<dbReference type="Gene3D" id="3.55.50.30">
    <property type="match status" value="1"/>
</dbReference>
<evidence type="ECO:0000256" key="15">
    <source>
        <dbReference type="RuleBase" id="RU003357"/>
    </source>
</evidence>
<dbReference type="RefSeq" id="WP_110697027.1">
    <property type="nucleotide sequence ID" value="NZ_CP151184.1"/>
</dbReference>
<reference evidence="17 18" key="1">
    <citation type="submission" date="2018-06" db="EMBL/GenBank/DDBJ databases">
        <title>Pseudomonas diversity within urban Lake Michigan freshwaters.</title>
        <authorList>
            <person name="Batrich M."/>
            <person name="Hatzopoulos T."/>
            <person name="Putonti C."/>
        </authorList>
    </citation>
    <scope>NUCLEOTIDE SEQUENCE [LARGE SCALE GENOMIC DNA]</scope>
    <source>
        <strain evidence="17 18">LBp-160603</strain>
    </source>
</reference>
<evidence type="ECO:0000256" key="11">
    <source>
        <dbReference type="ARBA" id="ARBA00023136"/>
    </source>
</evidence>
<gene>
    <name evidence="17" type="ORF">DMX07_01385</name>
</gene>
<dbReference type="InterPro" id="IPR036942">
    <property type="entry name" value="Beta-barrel_TonB_sf"/>
</dbReference>
<keyword evidence="4 14" id="KW-1134">Transmembrane beta strand</keyword>
<keyword evidence="3 14" id="KW-0813">Transport</keyword>
<evidence type="ECO:0000256" key="12">
    <source>
        <dbReference type="ARBA" id="ARBA00023170"/>
    </source>
</evidence>
<dbReference type="InterPro" id="IPR039426">
    <property type="entry name" value="TonB-dep_rcpt-like"/>
</dbReference>